<organism evidence="8 9">
    <name type="scientific">Goatpox virus FZ</name>
    <dbReference type="NCBI Taxonomy" id="1416740"/>
    <lineage>
        <taxon>Viruses</taxon>
        <taxon>Varidnaviria</taxon>
        <taxon>Bamfordvirae</taxon>
        <taxon>Nucleocytoviricota</taxon>
        <taxon>Pokkesviricetes</taxon>
        <taxon>Chitovirales</taxon>
        <taxon>Poxviridae</taxon>
        <taxon>Chordopoxvirinae</taxon>
        <taxon>Capripoxvirus</taxon>
        <taxon>Capripoxvirus goatpox</taxon>
        <taxon>Goatpox virus</taxon>
    </lineage>
</organism>
<dbReference type="EMBL" id="KC951854">
    <property type="protein sequence ID" value="AGZ95361.1"/>
    <property type="molecule type" value="Genomic_DNA"/>
</dbReference>
<dbReference type="InterPro" id="IPR006803">
    <property type="entry name" value="Poxvirus_I5"/>
</dbReference>
<keyword evidence="3" id="KW-0946">Virion</keyword>
<keyword evidence="6 7" id="KW-0472">Membrane</keyword>
<proteinExistence type="predicted"/>
<keyword evidence="4" id="KW-0426">Late protein</keyword>
<comment type="subcellular location">
    <subcellularLocation>
        <location evidence="1">Virion membrane</location>
        <topology evidence="1">Multi-pass membrane protein</topology>
    </subcellularLocation>
</comment>
<evidence type="ECO:0000256" key="3">
    <source>
        <dbReference type="ARBA" id="ARBA00022844"/>
    </source>
</evidence>
<reference evidence="8 9" key="1">
    <citation type="journal article" date="2014" name="Vet. Microbiol.">
        <title>Complete genome sequence analysis of goatpox virus isolated from China shows high variation.</title>
        <authorList>
            <person name="Zeng X."/>
            <person name="Chi X."/>
            <person name="Li W."/>
            <person name="Hao W."/>
            <person name="Li M."/>
            <person name="Huang X."/>
            <person name="Huang Y."/>
            <person name="Rock D.L."/>
            <person name="Luo S."/>
            <person name="Wang S."/>
        </authorList>
    </citation>
    <scope>NUCLEOTIDE SEQUENCE [LARGE SCALE GENOMIC DNA]</scope>
    <source>
        <strain evidence="8">FZ</strain>
    </source>
</reference>
<dbReference type="PIRSF" id="PIRSF003768">
    <property type="entry name" value="VAC_I5L"/>
    <property type="match status" value="1"/>
</dbReference>
<feature type="transmembrane region" description="Helical" evidence="7">
    <location>
        <begin position="52"/>
        <end position="72"/>
    </location>
</feature>
<evidence type="ECO:0000256" key="7">
    <source>
        <dbReference type="SAM" id="Phobius"/>
    </source>
</evidence>
<evidence type="ECO:0000313" key="8">
    <source>
        <dbReference type="EMBL" id="AGZ95361.1"/>
    </source>
</evidence>
<gene>
    <name evidence="8" type="primary">GTPV042</name>
</gene>
<feature type="transmembrane region" description="Helical" evidence="7">
    <location>
        <begin position="12"/>
        <end position="31"/>
    </location>
</feature>
<evidence type="ECO:0000256" key="5">
    <source>
        <dbReference type="ARBA" id="ARBA00022989"/>
    </source>
</evidence>
<evidence type="ECO:0000256" key="1">
    <source>
        <dbReference type="ARBA" id="ARBA00004385"/>
    </source>
</evidence>
<keyword evidence="2 7" id="KW-0812">Transmembrane</keyword>
<sequence length="78" mass="8770">MALSTRETFSLITVTLLAIFMIVSGSALLFKSFAPHRFMMAKSLTFDKILSFLEYAAIFIFVPGTVSLYSAYIKTLFK</sequence>
<dbReference type="GO" id="GO:0055036">
    <property type="term" value="C:virion membrane"/>
    <property type="evidence" value="ECO:0007669"/>
    <property type="project" value="UniProtKB-SubCell"/>
</dbReference>
<accession>A0A075CL80</accession>
<keyword evidence="5 7" id="KW-1133">Transmembrane helix</keyword>
<evidence type="ECO:0000256" key="6">
    <source>
        <dbReference type="ARBA" id="ARBA00023136"/>
    </source>
</evidence>
<evidence type="ECO:0000256" key="4">
    <source>
        <dbReference type="ARBA" id="ARBA00022921"/>
    </source>
</evidence>
<evidence type="ECO:0000256" key="2">
    <source>
        <dbReference type="ARBA" id="ARBA00022692"/>
    </source>
</evidence>
<evidence type="ECO:0000313" key="9">
    <source>
        <dbReference type="Proteomes" id="UP000134642"/>
    </source>
</evidence>
<protein>
    <submittedName>
        <fullName evidence="8">IMV membrane protein</fullName>
    </submittedName>
</protein>
<name>A0A075CL80_9POXV</name>
<dbReference type="Proteomes" id="UP000134642">
    <property type="component" value="Segment"/>
</dbReference>
<dbReference type="Pfam" id="PF04713">
    <property type="entry name" value="Pox_I5"/>
    <property type="match status" value="1"/>
</dbReference>